<evidence type="ECO:0000313" key="1">
    <source>
        <dbReference type="EMBL" id="KFL30615.1"/>
    </source>
</evidence>
<name>A0A087M162_9HYPH</name>
<accession>A0A087M162</accession>
<gene>
    <name evidence="1" type="ORF">JP75_14140</name>
</gene>
<dbReference type="EMBL" id="JQGC01000012">
    <property type="protein sequence ID" value="KFL30615.1"/>
    <property type="molecule type" value="Genomic_DNA"/>
</dbReference>
<dbReference type="AlphaFoldDB" id="A0A087M162"/>
<reference evidence="1 2" key="1">
    <citation type="submission" date="2014-08" db="EMBL/GenBank/DDBJ databases">
        <authorList>
            <person name="Hassan Y.I."/>
            <person name="Lepp D."/>
            <person name="Zhou T."/>
        </authorList>
    </citation>
    <scope>NUCLEOTIDE SEQUENCE [LARGE SCALE GENOMIC DNA]</scope>
    <source>
        <strain evidence="1 2">IFO13584</strain>
    </source>
</reference>
<protein>
    <submittedName>
        <fullName evidence="1">Uncharacterized protein</fullName>
    </submittedName>
</protein>
<comment type="caution">
    <text evidence="1">The sequence shown here is derived from an EMBL/GenBank/DDBJ whole genome shotgun (WGS) entry which is preliminary data.</text>
</comment>
<dbReference type="Proteomes" id="UP000028981">
    <property type="component" value="Unassembled WGS sequence"/>
</dbReference>
<organism evidence="1 2">
    <name type="scientific">Devosia riboflavina</name>
    <dbReference type="NCBI Taxonomy" id="46914"/>
    <lineage>
        <taxon>Bacteria</taxon>
        <taxon>Pseudomonadati</taxon>
        <taxon>Pseudomonadota</taxon>
        <taxon>Alphaproteobacteria</taxon>
        <taxon>Hyphomicrobiales</taxon>
        <taxon>Devosiaceae</taxon>
        <taxon>Devosia</taxon>
    </lineage>
</organism>
<evidence type="ECO:0000313" key="2">
    <source>
        <dbReference type="Proteomes" id="UP000028981"/>
    </source>
</evidence>
<keyword evidence="2" id="KW-1185">Reference proteome</keyword>
<proteinExistence type="predicted"/>
<sequence>MSWSRLLNAAGAAAVLSGSATRRSKVFDGQGQRNVRLLVKIDHRSHFYLARQTHRFDPKYGGTAMDGGITRKMRMIRSVRGGRMIVSGLNSCDVERPGVVRMHGDCSEQQDHQQGQHVDEAA</sequence>